<protein>
    <submittedName>
        <fullName evidence="2">Uncharacterized protein</fullName>
    </submittedName>
</protein>
<feature type="compositionally biased region" description="Basic and acidic residues" evidence="1">
    <location>
        <begin position="46"/>
        <end position="72"/>
    </location>
</feature>
<evidence type="ECO:0000313" key="2">
    <source>
        <dbReference type="EMBL" id="KOG36551.1"/>
    </source>
</evidence>
<sequence>MMAAGSRSWWCGRAATAETCGEAGERVERPLPVARRVGLVVAAAGDELRREGGERGEGGKGDGPATHEDLPVRLRSTP</sequence>
<dbReference type="PATRIC" id="fig|1938.6.peg.220"/>
<reference evidence="2 3" key="1">
    <citation type="submission" date="2015-06" db="EMBL/GenBank/DDBJ databases">
        <authorList>
            <person name="Hoefler B.C."/>
            <person name="Straight P.D."/>
        </authorList>
    </citation>
    <scope>NUCLEOTIDE SEQUENCE [LARGE SCALE GENOMIC DNA]</scope>
    <source>
        <strain evidence="2 3">NRRL 3427</strain>
    </source>
</reference>
<organism evidence="2 3">
    <name type="scientific">Streptomyces viridochromogenes</name>
    <dbReference type="NCBI Taxonomy" id="1938"/>
    <lineage>
        <taxon>Bacteria</taxon>
        <taxon>Bacillati</taxon>
        <taxon>Actinomycetota</taxon>
        <taxon>Actinomycetes</taxon>
        <taxon>Kitasatosporales</taxon>
        <taxon>Streptomycetaceae</taxon>
        <taxon>Streptomyces</taxon>
    </lineage>
</organism>
<comment type="caution">
    <text evidence="2">The sequence shown here is derived from an EMBL/GenBank/DDBJ whole genome shotgun (WGS) entry which is preliminary data.</text>
</comment>
<dbReference type="AlphaFoldDB" id="A0A0L8LES1"/>
<gene>
    <name evidence="2" type="ORF">ADK34_01040</name>
</gene>
<name>A0A0L8LES1_STRVR</name>
<evidence type="ECO:0000256" key="1">
    <source>
        <dbReference type="SAM" id="MobiDB-lite"/>
    </source>
</evidence>
<accession>A0A0L8LES1</accession>
<proteinExistence type="predicted"/>
<feature type="region of interest" description="Disordered" evidence="1">
    <location>
        <begin position="46"/>
        <end position="78"/>
    </location>
</feature>
<dbReference type="EMBL" id="LGUP01000002">
    <property type="protein sequence ID" value="KOG36551.1"/>
    <property type="molecule type" value="Genomic_DNA"/>
</dbReference>
<evidence type="ECO:0000313" key="3">
    <source>
        <dbReference type="Proteomes" id="UP000037023"/>
    </source>
</evidence>
<dbReference type="Proteomes" id="UP000037023">
    <property type="component" value="Unassembled WGS sequence"/>
</dbReference>